<evidence type="ECO:0000313" key="3">
    <source>
        <dbReference type="Proteomes" id="UP001148312"/>
    </source>
</evidence>
<dbReference type="RefSeq" id="XP_056786712.1">
    <property type="nucleotide sequence ID" value="XM_056937620.1"/>
</dbReference>
<comment type="caution">
    <text evidence="2">The sequence shown here is derived from an EMBL/GenBank/DDBJ whole genome shotgun (WGS) entry which is preliminary data.</text>
</comment>
<name>A0A9W9WT15_9EURO</name>
<feature type="compositionally biased region" description="Polar residues" evidence="1">
    <location>
        <begin position="15"/>
        <end position="24"/>
    </location>
</feature>
<reference evidence="2" key="1">
    <citation type="submission" date="2022-12" db="EMBL/GenBank/DDBJ databases">
        <authorList>
            <person name="Petersen C."/>
        </authorList>
    </citation>
    <scope>NUCLEOTIDE SEQUENCE</scope>
    <source>
        <strain evidence="2">IBT 30728</strain>
    </source>
</reference>
<organism evidence="2 3">
    <name type="scientific">Penicillium diatomitis</name>
    <dbReference type="NCBI Taxonomy" id="2819901"/>
    <lineage>
        <taxon>Eukaryota</taxon>
        <taxon>Fungi</taxon>
        <taxon>Dikarya</taxon>
        <taxon>Ascomycota</taxon>
        <taxon>Pezizomycotina</taxon>
        <taxon>Eurotiomycetes</taxon>
        <taxon>Eurotiomycetidae</taxon>
        <taxon>Eurotiales</taxon>
        <taxon>Aspergillaceae</taxon>
        <taxon>Penicillium</taxon>
    </lineage>
</organism>
<reference evidence="2" key="2">
    <citation type="journal article" date="2023" name="IMA Fungus">
        <title>Comparative genomic study of the Penicillium genus elucidates a diverse pangenome and 15 lateral gene transfer events.</title>
        <authorList>
            <person name="Petersen C."/>
            <person name="Sorensen T."/>
            <person name="Nielsen M.R."/>
            <person name="Sondergaard T.E."/>
            <person name="Sorensen J.L."/>
            <person name="Fitzpatrick D.A."/>
            <person name="Frisvad J.C."/>
            <person name="Nielsen K.L."/>
        </authorList>
    </citation>
    <scope>NUCLEOTIDE SEQUENCE</scope>
    <source>
        <strain evidence="2">IBT 30728</strain>
    </source>
</reference>
<accession>A0A9W9WT15</accession>
<sequence>MAGKLVQASEREQQHSWSHAQTYESAKEHFHIQSEPILQLYTPPPRPAIAQANLEYSSKAAKLPVIPDLPSLDHLLRFDQEAVTALPHPWARLSTATQLHPVPNAPRHV</sequence>
<protein>
    <submittedName>
        <fullName evidence="2">Uncharacterized protein</fullName>
    </submittedName>
</protein>
<evidence type="ECO:0000256" key="1">
    <source>
        <dbReference type="SAM" id="MobiDB-lite"/>
    </source>
</evidence>
<dbReference type="EMBL" id="JAPWDQ010000012">
    <property type="protein sequence ID" value="KAJ5474954.1"/>
    <property type="molecule type" value="Genomic_DNA"/>
</dbReference>
<proteinExistence type="predicted"/>
<gene>
    <name evidence="2" type="ORF">N7539_008020</name>
</gene>
<keyword evidence="3" id="KW-1185">Reference proteome</keyword>
<dbReference type="Proteomes" id="UP001148312">
    <property type="component" value="Unassembled WGS sequence"/>
</dbReference>
<evidence type="ECO:0000313" key="2">
    <source>
        <dbReference type="EMBL" id="KAJ5474954.1"/>
    </source>
</evidence>
<dbReference type="GeneID" id="81627870"/>
<feature type="region of interest" description="Disordered" evidence="1">
    <location>
        <begin position="1"/>
        <end position="24"/>
    </location>
</feature>
<dbReference type="AlphaFoldDB" id="A0A9W9WT15"/>